<dbReference type="EMBL" id="OU503037">
    <property type="protein sequence ID" value="CAI9756754.1"/>
    <property type="molecule type" value="Genomic_DNA"/>
</dbReference>
<dbReference type="Proteomes" id="UP000834106">
    <property type="component" value="Chromosome 2"/>
</dbReference>
<evidence type="ECO:0000313" key="3">
    <source>
        <dbReference type="Proteomes" id="UP000834106"/>
    </source>
</evidence>
<sequence>MEEVSGDGSFSLTPELSSGEANDNERPSEAPQETPLTMSASFRDGGKSLSRRRAAVRPSLDAYEFLNLLHRNKKKINEEKQYQTDGKTKLKSEEKKLNLQKNERSFRNSWTPQVIS</sequence>
<dbReference type="AlphaFoldDB" id="A0AAD1YU69"/>
<feature type="region of interest" description="Disordered" evidence="1">
    <location>
        <begin position="74"/>
        <end position="116"/>
    </location>
</feature>
<gene>
    <name evidence="2" type="ORF">FPE_LOCUS4184</name>
</gene>
<feature type="compositionally biased region" description="Polar residues" evidence="1">
    <location>
        <begin position="107"/>
        <end position="116"/>
    </location>
</feature>
<feature type="region of interest" description="Disordered" evidence="1">
    <location>
        <begin position="1"/>
        <end position="54"/>
    </location>
</feature>
<reference evidence="2" key="1">
    <citation type="submission" date="2023-05" db="EMBL/GenBank/DDBJ databases">
        <authorList>
            <person name="Huff M."/>
        </authorList>
    </citation>
    <scope>NUCLEOTIDE SEQUENCE</scope>
</reference>
<name>A0AAD1YU69_9LAMI</name>
<protein>
    <submittedName>
        <fullName evidence="2">Uncharacterized protein</fullName>
    </submittedName>
</protein>
<organism evidence="2 3">
    <name type="scientific">Fraxinus pennsylvanica</name>
    <dbReference type="NCBI Taxonomy" id="56036"/>
    <lineage>
        <taxon>Eukaryota</taxon>
        <taxon>Viridiplantae</taxon>
        <taxon>Streptophyta</taxon>
        <taxon>Embryophyta</taxon>
        <taxon>Tracheophyta</taxon>
        <taxon>Spermatophyta</taxon>
        <taxon>Magnoliopsida</taxon>
        <taxon>eudicotyledons</taxon>
        <taxon>Gunneridae</taxon>
        <taxon>Pentapetalae</taxon>
        <taxon>asterids</taxon>
        <taxon>lamiids</taxon>
        <taxon>Lamiales</taxon>
        <taxon>Oleaceae</taxon>
        <taxon>Oleeae</taxon>
        <taxon>Fraxinus</taxon>
    </lineage>
</organism>
<feature type="compositionally biased region" description="Basic and acidic residues" evidence="1">
    <location>
        <begin position="75"/>
        <end position="106"/>
    </location>
</feature>
<accession>A0AAD1YU69</accession>
<feature type="compositionally biased region" description="Polar residues" evidence="1">
    <location>
        <begin position="8"/>
        <end position="21"/>
    </location>
</feature>
<keyword evidence="3" id="KW-1185">Reference proteome</keyword>
<evidence type="ECO:0000313" key="2">
    <source>
        <dbReference type="EMBL" id="CAI9756754.1"/>
    </source>
</evidence>
<proteinExistence type="predicted"/>
<evidence type="ECO:0000256" key="1">
    <source>
        <dbReference type="SAM" id="MobiDB-lite"/>
    </source>
</evidence>